<reference evidence="1" key="1">
    <citation type="submission" date="2020-08" db="EMBL/GenBank/DDBJ databases">
        <title>Multicomponent nature underlies the extraordinary mechanical properties of spider dragline silk.</title>
        <authorList>
            <person name="Kono N."/>
            <person name="Nakamura H."/>
            <person name="Mori M."/>
            <person name="Yoshida Y."/>
            <person name="Ohtoshi R."/>
            <person name="Malay A.D."/>
            <person name="Moran D.A.P."/>
            <person name="Tomita M."/>
            <person name="Numata K."/>
            <person name="Arakawa K."/>
        </authorList>
    </citation>
    <scope>NUCLEOTIDE SEQUENCE</scope>
</reference>
<proteinExistence type="predicted"/>
<protein>
    <submittedName>
        <fullName evidence="1">Uncharacterized protein</fullName>
    </submittedName>
</protein>
<organism evidence="1 2">
    <name type="scientific">Trichonephila clavipes</name>
    <name type="common">Golden silk orbweaver</name>
    <name type="synonym">Nephila clavipes</name>
    <dbReference type="NCBI Taxonomy" id="2585209"/>
    <lineage>
        <taxon>Eukaryota</taxon>
        <taxon>Metazoa</taxon>
        <taxon>Ecdysozoa</taxon>
        <taxon>Arthropoda</taxon>
        <taxon>Chelicerata</taxon>
        <taxon>Arachnida</taxon>
        <taxon>Araneae</taxon>
        <taxon>Araneomorphae</taxon>
        <taxon>Entelegynae</taxon>
        <taxon>Araneoidea</taxon>
        <taxon>Nephilidae</taxon>
        <taxon>Trichonephila</taxon>
    </lineage>
</organism>
<dbReference type="EMBL" id="BMAU01021247">
    <property type="protein sequence ID" value="GFY04876.1"/>
    <property type="molecule type" value="Genomic_DNA"/>
</dbReference>
<evidence type="ECO:0000313" key="1">
    <source>
        <dbReference type="EMBL" id="GFY04876.1"/>
    </source>
</evidence>
<dbReference type="Proteomes" id="UP000887159">
    <property type="component" value="Unassembled WGS sequence"/>
</dbReference>
<evidence type="ECO:0000313" key="2">
    <source>
        <dbReference type="Proteomes" id="UP000887159"/>
    </source>
</evidence>
<gene>
    <name evidence="1" type="ORF">TNCV_2175321</name>
</gene>
<accession>A0A8X6S334</accession>
<keyword evidence="2" id="KW-1185">Reference proteome</keyword>
<sequence>MLTLMGIKIGPEAYAFAVKCDNIRIEHSEIRAFNGLKEARAVRLEERTENTFFEVEEGTMYEAGITY</sequence>
<comment type="caution">
    <text evidence="1">The sequence shown here is derived from an EMBL/GenBank/DDBJ whole genome shotgun (WGS) entry which is preliminary data.</text>
</comment>
<name>A0A8X6S334_TRICX</name>
<dbReference type="AlphaFoldDB" id="A0A8X6S334"/>